<feature type="compositionally biased region" description="Basic and acidic residues" evidence="1">
    <location>
        <begin position="215"/>
        <end position="228"/>
    </location>
</feature>
<evidence type="ECO:0000313" key="4">
    <source>
        <dbReference type="Proteomes" id="UP000832034"/>
    </source>
</evidence>
<feature type="transmembrane region" description="Helical" evidence="2">
    <location>
        <begin position="21"/>
        <end position="39"/>
    </location>
</feature>
<dbReference type="Proteomes" id="UP000832034">
    <property type="component" value="Chromosome"/>
</dbReference>
<dbReference type="Gene3D" id="1.10.287.540">
    <property type="entry name" value="Helix hairpin bin"/>
    <property type="match status" value="1"/>
</dbReference>
<dbReference type="PIRSF" id="PIRSF016482">
    <property type="entry name" value="PilO"/>
    <property type="match status" value="1"/>
</dbReference>
<dbReference type="Gene3D" id="3.30.70.60">
    <property type="match status" value="1"/>
</dbReference>
<proteinExistence type="predicted"/>
<feature type="region of interest" description="Disordered" evidence="1">
    <location>
        <begin position="195"/>
        <end position="228"/>
    </location>
</feature>
<reference evidence="3" key="1">
    <citation type="submission" date="2021-12" db="EMBL/GenBank/DDBJ databases">
        <authorList>
            <person name="Veyrier F.J."/>
        </authorList>
    </citation>
    <scope>NUCLEOTIDE SEQUENCE</scope>
    <source>
        <strain evidence="3">SAG 1488-6</strain>
    </source>
</reference>
<gene>
    <name evidence="3" type="primary">pilO</name>
    <name evidence="3" type="ORF">LVJ81_02700</name>
</gene>
<accession>A0ABY4EB35</accession>
<dbReference type="EMBL" id="CP091512">
    <property type="protein sequence ID" value="UOO92966.1"/>
    <property type="molecule type" value="Genomic_DNA"/>
</dbReference>
<dbReference type="Pfam" id="PF04350">
    <property type="entry name" value="PilO"/>
    <property type="match status" value="1"/>
</dbReference>
<evidence type="ECO:0000313" key="3">
    <source>
        <dbReference type="EMBL" id="UOO92966.1"/>
    </source>
</evidence>
<keyword evidence="4" id="KW-1185">Reference proteome</keyword>
<reference evidence="3" key="2">
    <citation type="journal article" date="2022" name="Res Sq">
        <title>Evolution of multicellular longitudinally dividing oral cavity symbionts (Neisseriaceae).</title>
        <authorList>
            <person name="Nyongesa S."/>
            <person name="Weber P."/>
            <person name="Bernet E."/>
            <person name="Pullido F."/>
            <person name="Nieckarz M."/>
            <person name="Delaby M."/>
            <person name="Nieves C."/>
            <person name="Viehboeck T."/>
            <person name="Krause N."/>
            <person name="Rivera-Millot A."/>
            <person name="Nakamura A."/>
            <person name="Vischer N."/>
            <person name="VanNieuwenhze M."/>
            <person name="Brun Y."/>
            <person name="Cava F."/>
            <person name="Bulgheresi S."/>
            <person name="Veyrier F."/>
        </authorList>
    </citation>
    <scope>NUCLEOTIDE SEQUENCE</scope>
    <source>
        <strain evidence="3">SAG 1488-6</strain>
    </source>
</reference>
<organism evidence="3 4">
    <name type="scientific">Vitreoscilla stercoraria</name>
    <dbReference type="NCBI Taxonomy" id="61"/>
    <lineage>
        <taxon>Bacteria</taxon>
        <taxon>Pseudomonadati</taxon>
        <taxon>Pseudomonadota</taxon>
        <taxon>Betaproteobacteria</taxon>
        <taxon>Neisseriales</taxon>
        <taxon>Neisseriaceae</taxon>
        <taxon>Vitreoscilla</taxon>
    </lineage>
</organism>
<dbReference type="InterPro" id="IPR014717">
    <property type="entry name" value="Transl_elong_EF1B/ribsomal_bS6"/>
</dbReference>
<keyword evidence="2" id="KW-1133">Transmembrane helix</keyword>
<keyword evidence="2" id="KW-0472">Membrane</keyword>
<dbReference type="PANTHER" id="PTHR39555">
    <property type="entry name" value="FIMBRIAL ASSEMBLY PROTEIN PILO-LIKE PROTEIN-RELATED"/>
    <property type="match status" value="1"/>
</dbReference>
<dbReference type="PANTHER" id="PTHR39555:SF1">
    <property type="entry name" value="TYPE IV PILUS INNER MEMBRANE COMPONENT PILO"/>
    <property type="match status" value="1"/>
</dbReference>
<keyword evidence="2" id="KW-0812">Transmembrane</keyword>
<protein>
    <submittedName>
        <fullName evidence="3">Type 4a pilus biogenesis protein PilO</fullName>
    </submittedName>
</protein>
<evidence type="ECO:0000256" key="1">
    <source>
        <dbReference type="SAM" id="MobiDB-lite"/>
    </source>
</evidence>
<dbReference type="RefSeq" id="WP_019958121.1">
    <property type="nucleotide sequence ID" value="NZ_CP091512.1"/>
</dbReference>
<sequence length="228" mass="24752">MASSKEFNLQEMYKQSLPVQLGIAVAVVVIILGLGYFFVFSDQRAALESAEQAEVKLKEDFSKKAKEAAQLPALKKQLEQINESFSVLLRQLPTDAEVPNLIQELHDAASSSGMRLNTVTPQAIVNDGPIDILPYKIALTGTHQEISAFARSVGKLSRIITLSQIQLKSDAKDEKSNTFTLTAMANTYKAVDPNAQLNAQAEQDSGKAKANTKAKGKDKSESDGANKK</sequence>
<dbReference type="InterPro" id="IPR007445">
    <property type="entry name" value="PilO"/>
</dbReference>
<name>A0ABY4EB35_VITST</name>
<evidence type="ECO:0000256" key="2">
    <source>
        <dbReference type="SAM" id="Phobius"/>
    </source>
</evidence>